<dbReference type="EMBL" id="JN654977">
    <property type="protein sequence ID" value="AEY73018.1"/>
    <property type="molecule type" value="Genomic_DNA"/>
</dbReference>
<keyword evidence="1" id="KW-0677">Repeat</keyword>
<accession>H2DTB3</accession>
<dbReference type="PROSITE" id="PS50297">
    <property type="entry name" value="ANK_REP_REGION"/>
    <property type="match status" value="1"/>
</dbReference>
<proteinExistence type="predicted"/>
<feature type="repeat" description="ANK" evidence="3">
    <location>
        <begin position="182"/>
        <end position="214"/>
    </location>
</feature>
<dbReference type="EMBL" id="JN654977">
    <property type="protein sequence ID" value="AEY72820.1"/>
    <property type="molecule type" value="Genomic_DNA"/>
</dbReference>
<dbReference type="InterPro" id="IPR051637">
    <property type="entry name" value="Ank_repeat_dom-contain_49"/>
</dbReference>
<evidence type="ECO:0000313" key="5">
    <source>
        <dbReference type="EMBL" id="AEY73018.1"/>
    </source>
</evidence>
<reference evidence="5 6" key="1">
    <citation type="journal article" date="2011" name="J. Virol.">
        <title>Genomic analysis of the vaccinia virus strain variants found in Dryvax vaccine.</title>
        <authorList>
            <person name="Qin L."/>
            <person name="Upton C."/>
            <person name="Hazes B."/>
            <person name="Evans D.H."/>
        </authorList>
    </citation>
    <scope>NUCLEOTIDE SEQUENCE [LARGE SCALE GENOMIC DNA]</scope>
    <source>
        <strain evidence="5">Dryvax</strain>
    </source>
</reference>
<dbReference type="InterPro" id="IPR036770">
    <property type="entry name" value="Ankyrin_rpt-contain_sf"/>
</dbReference>
<dbReference type="Pfam" id="PF12796">
    <property type="entry name" value="Ank_2"/>
    <property type="match status" value="1"/>
</dbReference>
<dbReference type="SMART" id="SM00248">
    <property type="entry name" value="ANK"/>
    <property type="match status" value="2"/>
</dbReference>
<keyword evidence="2 3" id="KW-0040">ANK repeat</keyword>
<evidence type="ECO:0000256" key="3">
    <source>
        <dbReference type="PROSITE-ProRule" id="PRU00023"/>
    </source>
</evidence>
<dbReference type="PANTHER" id="PTHR24180:SF45">
    <property type="entry name" value="POLY [ADP-RIBOSE] POLYMERASE TANKYRASE"/>
    <property type="match status" value="1"/>
</dbReference>
<dbReference type="PANTHER" id="PTHR24180">
    <property type="entry name" value="CYCLIN-DEPENDENT KINASE INHIBITOR 2C-RELATED"/>
    <property type="match status" value="1"/>
</dbReference>
<gene>
    <name evidence="4" type="ORF">VAC_DPP10_022</name>
    <name evidence="5" type="ORF">VAC_DPP10_221</name>
</gene>
<dbReference type="SUPFAM" id="SSF48403">
    <property type="entry name" value="Ankyrin repeat"/>
    <property type="match status" value="1"/>
</dbReference>
<name>H2DTB3_VACCV</name>
<protein>
    <submittedName>
        <fullName evidence="5">Ankyrin-like</fullName>
    </submittedName>
</protein>
<sequence>MKGIDNTAYSYIDDLTCCTRGIMADYRYNKDVDLVKLFLENGKPHGIMCSIVPLWRNDKETIFLILKTMNSDVLQHILIEYMTFGDIPLVEYGTVVNKEAIHGYFRNINIDSYTMKYLLKKEGRCHQLSRLDTYVNPTMNVIIFTLIHTKKGLCDMSYACPILSTINICLPYLKDINMIDKRGETLLHKAVRYNKQSLVSLLLESGSDVNIRSNNGYTCIAIAINESKNIELLKMLLCHKPTLDYVIDSLREISNIVDNYYAIKQCIKYAMIIDDCTSSKIPESISQRYNDYIDLCN</sequence>
<evidence type="ECO:0000256" key="1">
    <source>
        <dbReference type="ARBA" id="ARBA00022737"/>
    </source>
</evidence>
<dbReference type="PROSITE" id="PS50088">
    <property type="entry name" value="ANK_REPEAT"/>
    <property type="match status" value="1"/>
</dbReference>
<evidence type="ECO:0000256" key="2">
    <source>
        <dbReference type="ARBA" id="ARBA00023043"/>
    </source>
</evidence>
<dbReference type="InterPro" id="IPR002110">
    <property type="entry name" value="Ankyrin_rpt"/>
</dbReference>
<dbReference type="Proteomes" id="UP000167479">
    <property type="component" value="Segment"/>
</dbReference>
<evidence type="ECO:0000313" key="6">
    <source>
        <dbReference type="Proteomes" id="UP000167479"/>
    </source>
</evidence>
<organism evidence="5 6">
    <name type="scientific">Vaccinia virus</name>
    <name type="common">VACV</name>
    <name type="synonym">Orthopoxvirus vaccinia</name>
    <dbReference type="NCBI Taxonomy" id="10245"/>
    <lineage>
        <taxon>Viruses</taxon>
        <taxon>Varidnaviria</taxon>
        <taxon>Bamfordvirae</taxon>
        <taxon>Nucleocytoviricota</taxon>
        <taxon>Pokkesviricetes</taxon>
        <taxon>Chitovirales</taxon>
        <taxon>Poxviridae</taxon>
        <taxon>Chordopoxvirinae</taxon>
        <taxon>Orthopoxvirus</taxon>
    </lineage>
</organism>
<dbReference type="Gene3D" id="1.25.40.20">
    <property type="entry name" value="Ankyrin repeat-containing domain"/>
    <property type="match status" value="1"/>
</dbReference>
<evidence type="ECO:0000313" key="4">
    <source>
        <dbReference type="EMBL" id="AEY72820.1"/>
    </source>
</evidence>